<keyword evidence="3" id="KW-1185">Reference proteome</keyword>
<gene>
    <name evidence="2" type="ORF">PIB30_099941</name>
</gene>
<dbReference type="Proteomes" id="UP001341840">
    <property type="component" value="Unassembled WGS sequence"/>
</dbReference>
<sequence>MLQGLHLSSTLWRVVLGDEGNRDKHPIVFDPEIKKTLRRLRKQSKLQQETLEEVTQEEISLADNEDHNGNQRKTLGDYTIPTTVSCGSSIVRPTIAANNFEQKPSLIQFV</sequence>
<proteinExistence type="predicted"/>
<accession>A0ABU6SY81</accession>
<name>A0ABU6SY81_9FABA</name>
<organism evidence="2 3">
    <name type="scientific">Stylosanthes scabra</name>
    <dbReference type="NCBI Taxonomy" id="79078"/>
    <lineage>
        <taxon>Eukaryota</taxon>
        <taxon>Viridiplantae</taxon>
        <taxon>Streptophyta</taxon>
        <taxon>Embryophyta</taxon>
        <taxon>Tracheophyta</taxon>
        <taxon>Spermatophyta</taxon>
        <taxon>Magnoliopsida</taxon>
        <taxon>eudicotyledons</taxon>
        <taxon>Gunneridae</taxon>
        <taxon>Pentapetalae</taxon>
        <taxon>rosids</taxon>
        <taxon>fabids</taxon>
        <taxon>Fabales</taxon>
        <taxon>Fabaceae</taxon>
        <taxon>Papilionoideae</taxon>
        <taxon>50 kb inversion clade</taxon>
        <taxon>dalbergioids sensu lato</taxon>
        <taxon>Dalbergieae</taxon>
        <taxon>Pterocarpus clade</taxon>
        <taxon>Stylosanthes</taxon>
    </lineage>
</organism>
<feature type="region of interest" description="Disordered" evidence="1">
    <location>
        <begin position="57"/>
        <end position="78"/>
    </location>
</feature>
<evidence type="ECO:0000313" key="2">
    <source>
        <dbReference type="EMBL" id="MED6141094.1"/>
    </source>
</evidence>
<dbReference type="EMBL" id="JASCZI010063151">
    <property type="protein sequence ID" value="MED6141094.1"/>
    <property type="molecule type" value="Genomic_DNA"/>
</dbReference>
<protein>
    <submittedName>
        <fullName evidence="2">Uncharacterized protein</fullName>
    </submittedName>
</protein>
<evidence type="ECO:0000313" key="3">
    <source>
        <dbReference type="Proteomes" id="UP001341840"/>
    </source>
</evidence>
<evidence type="ECO:0000256" key="1">
    <source>
        <dbReference type="SAM" id="MobiDB-lite"/>
    </source>
</evidence>
<comment type="caution">
    <text evidence="2">The sequence shown here is derived from an EMBL/GenBank/DDBJ whole genome shotgun (WGS) entry which is preliminary data.</text>
</comment>
<reference evidence="2 3" key="1">
    <citation type="journal article" date="2023" name="Plants (Basel)">
        <title>Bridging the Gap: Combining Genomics and Transcriptomics Approaches to Understand Stylosanthes scabra, an Orphan Legume from the Brazilian Caatinga.</title>
        <authorList>
            <person name="Ferreira-Neto J.R.C."/>
            <person name="da Silva M.D."/>
            <person name="Binneck E."/>
            <person name="de Melo N.F."/>
            <person name="da Silva R.H."/>
            <person name="de Melo A.L.T.M."/>
            <person name="Pandolfi V."/>
            <person name="Bustamante F.O."/>
            <person name="Brasileiro-Vidal A.C."/>
            <person name="Benko-Iseppon A.M."/>
        </authorList>
    </citation>
    <scope>NUCLEOTIDE SEQUENCE [LARGE SCALE GENOMIC DNA]</scope>
    <source>
        <tissue evidence="2">Leaves</tissue>
    </source>
</reference>